<evidence type="ECO:0000256" key="4">
    <source>
        <dbReference type="ARBA" id="ARBA00015384"/>
    </source>
</evidence>
<dbReference type="Gene3D" id="2.60.370.10">
    <property type="entry name" value="Ctag/Cox11"/>
    <property type="match status" value="1"/>
</dbReference>
<keyword evidence="6" id="KW-0735">Signal-anchor</keyword>
<keyword evidence="8" id="KW-0186">Copper</keyword>
<organism evidence="12">
    <name type="scientific">uncultured Thiotrichaceae bacterium</name>
    <dbReference type="NCBI Taxonomy" id="298394"/>
    <lineage>
        <taxon>Bacteria</taxon>
        <taxon>Pseudomonadati</taxon>
        <taxon>Pseudomonadota</taxon>
        <taxon>Gammaproteobacteria</taxon>
        <taxon>Thiotrichales</taxon>
        <taxon>Thiotrichaceae</taxon>
        <taxon>environmental samples</taxon>
    </lineage>
</organism>
<evidence type="ECO:0000256" key="11">
    <source>
        <dbReference type="SAM" id="Phobius"/>
    </source>
</evidence>
<accession>A0A6S6U3F1</accession>
<dbReference type="InterPro" id="IPR023471">
    <property type="entry name" value="CtaG/Cox11_dom_sf"/>
</dbReference>
<feature type="compositionally biased region" description="Basic and acidic residues" evidence="10">
    <location>
        <begin position="13"/>
        <end position="24"/>
    </location>
</feature>
<dbReference type="PANTHER" id="PTHR21320:SF3">
    <property type="entry name" value="CYTOCHROME C OXIDASE ASSEMBLY PROTEIN COX11, MITOCHONDRIAL-RELATED"/>
    <property type="match status" value="1"/>
</dbReference>
<evidence type="ECO:0000313" key="12">
    <source>
        <dbReference type="EMBL" id="CAA6823423.1"/>
    </source>
</evidence>
<dbReference type="PIRSF" id="PIRSF005413">
    <property type="entry name" value="COX11"/>
    <property type="match status" value="1"/>
</dbReference>
<evidence type="ECO:0000256" key="7">
    <source>
        <dbReference type="ARBA" id="ARBA00022989"/>
    </source>
</evidence>
<dbReference type="PANTHER" id="PTHR21320">
    <property type="entry name" value="CYTOCHROME C OXIDASE ASSEMBLY PROTEIN COX11-RELATED"/>
    <property type="match status" value="1"/>
</dbReference>
<comment type="similarity">
    <text evidence="3">Belongs to the COX11/CtaG family.</text>
</comment>
<feature type="compositionally biased region" description="Polar residues" evidence="10">
    <location>
        <begin position="1"/>
        <end position="12"/>
    </location>
</feature>
<dbReference type="GO" id="GO:0005886">
    <property type="term" value="C:plasma membrane"/>
    <property type="evidence" value="ECO:0007669"/>
    <property type="project" value="UniProtKB-SubCell"/>
</dbReference>
<protein>
    <recommendedName>
        <fullName evidence="4">Cytochrome c oxidase assembly protein CtaG</fullName>
    </recommendedName>
</protein>
<dbReference type="Pfam" id="PF04442">
    <property type="entry name" value="CtaG_Cox11"/>
    <property type="match status" value="1"/>
</dbReference>
<feature type="transmembrane region" description="Helical" evidence="11">
    <location>
        <begin position="34"/>
        <end position="53"/>
    </location>
</feature>
<keyword evidence="7 11" id="KW-1133">Transmembrane helix</keyword>
<evidence type="ECO:0000256" key="6">
    <source>
        <dbReference type="ARBA" id="ARBA00022968"/>
    </source>
</evidence>
<evidence type="ECO:0000256" key="5">
    <source>
        <dbReference type="ARBA" id="ARBA00022692"/>
    </source>
</evidence>
<reference evidence="12" key="1">
    <citation type="submission" date="2020-01" db="EMBL/GenBank/DDBJ databases">
        <authorList>
            <person name="Meier V. D."/>
            <person name="Meier V D."/>
        </authorList>
    </citation>
    <scope>NUCLEOTIDE SEQUENCE</scope>
    <source>
        <strain evidence="12">HLG_WM_MAG_09</strain>
    </source>
</reference>
<evidence type="ECO:0000256" key="10">
    <source>
        <dbReference type="SAM" id="MobiDB-lite"/>
    </source>
</evidence>
<gene>
    <name evidence="12" type="ORF">HELGO_WM16635</name>
</gene>
<feature type="region of interest" description="Disordered" evidence="10">
    <location>
        <begin position="1"/>
        <end position="27"/>
    </location>
</feature>
<sequence>MSVQEQPGQSDITLEKRQRTEATLKKPQRSMRPLLTKLFLFPIMMFGFGYLMVPLYDIFCDVTGLNGKTGAISEARASQMTADTSREIKVQFTSNVNQNGLWEFRPSQSIMTVHPGQPYTTTFYARNKLDKAVTSLSTPSVTPNKAAAHFDKMECFCFTEQKFAALEEREMPVTFVVGTAVPEEVDTITLSYTLFTKK</sequence>
<name>A0A6S6U3F1_9GAMM</name>
<dbReference type="EMBL" id="CACVAT010000375">
    <property type="protein sequence ID" value="CAA6823423.1"/>
    <property type="molecule type" value="Genomic_DNA"/>
</dbReference>
<evidence type="ECO:0000256" key="9">
    <source>
        <dbReference type="ARBA" id="ARBA00023136"/>
    </source>
</evidence>
<evidence type="ECO:0000256" key="1">
    <source>
        <dbReference type="ARBA" id="ARBA00004007"/>
    </source>
</evidence>
<evidence type="ECO:0000256" key="8">
    <source>
        <dbReference type="ARBA" id="ARBA00023008"/>
    </source>
</evidence>
<dbReference type="GO" id="GO:0005507">
    <property type="term" value="F:copper ion binding"/>
    <property type="evidence" value="ECO:0007669"/>
    <property type="project" value="InterPro"/>
</dbReference>
<keyword evidence="5 11" id="KW-0812">Transmembrane</keyword>
<comment type="function">
    <text evidence="1">Exerts its effect at some terminal stage of cytochrome c oxidase synthesis, probably by being involved in the insertion of the copper B into subunit I.</text>
</comment>
<evidence type="ECO:0000256" key="2">
    <source>
        <dbReference type="ARBA" id="ARBA00004382"/>
    </source>
</evidence>
<dbReference type="AlphaFoldDB" id="A0A6S6U3F1"/>
<comment type="subcellular location">
    <subcellularLocation>
        <location evidence="2">Cell inner membrane</location>
        <topology evidence="2">Single-pass type II membrane protein</topology>
        <orientation evidence="2">Periplasmic side</orientation>
    </subcellularLocation>
</comment>
<dbReference type="InterPro" id="IPR007533">
    <property type="entry name" value="Cyt_c_oxidase_assmbl_CtaG"/>
</dbReference>
<keyword evidence="9 11" id="KW-0472">Membrane</keyword>
<dbReference type="SUPFAM" id="SSF110111">
    <property type="entry name" value="Ctag/Cox11"/>
    <property type="match status" value="1"/>
</dbReference>
<dbReference type="NCBIfam" id="NF003465">
    <property type="entry name" value="PRK05089.1"/>
    <property type="match status" value="1"/>
</dbReference>
<proteinExistence type="inferred from homology"/>
<evidence type="ECO:0000256" key="3">
    <source>
        <dbReference type="ARBA" id="ARBA00009620"/>
    </source>
</evidence>